<gene>
    <name evidence="3" type="ORF">LCGC14_3056180</name>
</gene>
<evidence type="ECO:0008006" key="4">
    <source>
        <dbReference type="Google" id="ProtNLM"/>
    </source>
</evidence>
<dbReference type="HAMAP" id="MF_02128">
    <property type="entry name" value="TMP_kinase"/>
    <property type="match status" value="1"/>
</dbReference>
<dbReference type="InterPro" id="IPR010918">
    <property type="entry name" value="PurM-like_C_dom"/>
</dbReference>
<comment type="caution">
    <text evidence="3">The sequence shown here is derived from an EMBL/GenBank/DDBJ whole genome shotgun (WGS) entry which is preliminary data.</text>
</comment>
<name>A0A0F8WK62_9ZZZZ</name>
<evidence type="ECO:0000259" key="1">
    <source>
        <dbReference type="Pfam" id="PF00586"/>
    </source>
</evidence>
<dbReference type="InterPro" id="IPR036676">
    <property type="entry name" value="PurM-like_C_sf"/>
</dbReference>
<organism evidence="3">
    <name type="scientific">marine sediment metagenome</name>
    <dbReference type="NCBI Taxonomy" id="412755"/>
    <lineage>
        <taxon>unclassified sequences</taxon>
        <taxon>metagenomes</taxon>
        <taxon>ecological metagenomes</taxon>
    </lineage>
</organism>
<dbReference type="Pfam" id="PF02769">
    <property type="entry name" value="AIRS_C"/>
    <property type="match status" value="1"/>
</dbReference>
<dbReference type="InterPro" id="IPR016188">
    <property type="entry name" value="PurM-like_N"/>
</dbReference>
<evidence type="ECO:0000259" key="2">
    <source>
        <dbReference type="Pfam" id="PF02769"/>
    </source>
</evidence>
<sequence>MESDFIAYLLQRLPSHPLLRLGPGDDAAELRMADVDECVVTVDLLTDGVDFNLSEVDPRRVGRKALAANLSDLAAMASRPLAAVIALALPRHGGMDLAVALYEGLLPLAEQYDLAIAGGDTNSWDGPLAIAITLLGQVTANGPLRRDGARPGDRIVVTGCFGGSILGRQFDFQPRIEEALLLNERYQLHAGIDVSDGLSIDLAHLAEQSGCGVILQTDAVPVADDARRLAETRAEGSTPLDHALSDGEDFELGLVLDHHRRAVAADEINAAGGPGGRAVEAA</sequence>
<dbReference type="SUPFAM" id="SSF55326">
    <property type="entry name" value="PurM N-terminal domain-like"/>
    <property type="match status" value="1"/>
</dbReference>
<feature type="domain" description="PurM-like N-terminal" evidence="1">
    <location>
        <begin position="24"/>
        <end position="138"/>
    </location>
</feature>
<dbReference type="CDD" id="cd02194">
    <property type="entry name" value="ThiL"/>
    <property type="match status" value="1"/>
</dbReference>
<dbReference type="PANTHER" id="PTHR30270:SF0">
    <property type="entry name" value="THIAMINE-MONOPHOSPHATE KINASE"/>
    <property type="match status" value="1"/>
</dbReference>
<dbReference type="AlphaFoldDB" id="A0A0F8WK62"/>
<dbReference type="InterPro" id="IPR006283">
    <property type="entry name" value="ThiL-like"/>
</dbReference>
<proteinExistence type="inferred from homology"/>
<dbReference type="GO" id="GO:0009030">
    <property type="term" value="F:thiamine-phosphate kinase activity"/>
    <property type="evidence" value="ECO:0007669"/>
    <property type="project" value="InterPro"/>
</dbReference>
<dbReference type="Gene3D" id="3.30.1330.10">
    <property type="entry name" value="PurM-like, N-terminal domain"/>
    <property type="match status" value="1"/>
</dbReference>
<protein>
    <recommendedName>
        <fullName evidence="4">PurM-like N-terminal domain-containing protein</fullName>
    </recommendedName>
</protein>
<dbReference type="Gene3D" id="3.90.650.10">
    <property type="entry name" value="PurM-like C-terminal domain"/>
    <property type="match status" value="1"/>
</dbReference>
<dbReference type="PANTHER" id="PTHR30270">
    <property type="entry name" value="THIAMINE-MONOPHOSPHATE KINASE"/>
    <property type="match status" value="1"/>
</dbReference>
<dbReference type="EMBL" id="LAZR01064573">
    <property type="protein sequence ID" value="KKK57267.1"/>
    <property type="molecule type" value="Genomic_DNA"/>
</dbReference>
<reference evidence="3" key="1">
    <citation type="journal article" date="2015" name="Nature">
        <title>Complex archaea that bridge the gap between prokaryotes and eukaryotes.</title>
        <authorList>
            <person name="Spang A."/>
            <person name="Saw J.H."/>
            <person name="Jorgensen S.L."/>
            <person name="Zaremba-Niedzwiedzka K."/>
            <person name="Martijn J."/>
            <person name="Lind A.E."/>
            <person name="van Eijk R."/>
            <person name="Schleper C."/>
            <person name="Guy L."/>
            <person name="Ettema T.J."/>
        </authorList>
    </citation>
    <scope>NUCLEOTIDE SEQUENCE</scope>
</reference>
<dbReference type="SUPFAM" id="SSF56042">
    <property type="entry name" value="PurM C-terminal domain-like"/>
    <property type="match status" value="1"/>
</dbReference>
<dbReference type="Pfam" id="PF00586">
    <property type="entry name" value="AIRS"/>
    <property type="match status" value="1"/>
</dbReference>
<dbReference type="PIRSF" id="PIRSF005303">
    <property type="entry name" value="Thiam_monoph_kin"/>
    <property type="match status" value="1"/>
</dbReference>
<feature type="non-terminal residue" evidence="3">
    <location>
        <position position="282"/>
    </location>
</feature>
<dbReference type="GO" id="GO:0009228">
    <property type="term" value="P:thiamine biosynthetic process"/>
    <property type="evidence" value="ECO:0007669"/>
    <property type="project" value="InterPro"/>
</dbReference>
<feature type="domain" description="PurM-like C-terminal" evidence="2">
    <location>
        <begin position="166"/>
        <end position="227"/>
    </location>
</feature>
<evidence type="ECO:0000313" key="3">
    <source>
        <dbReference type="EMBL" id="KKK57267.1"/>
    </source>
</evidence>
<dbReference type="InterPro" id="IPR036921">
    <property type="entry name" value="PurM-like_N_sf"/>
</dbReference>
<accession>A0A0F8WK62</accession>